<keyword evidence="3 6" id="KW-0238">DNA-binding</keyword>
<comment type="caution">
    <text evidence="6">The sequence shown here is derived from an EMBL/GenBank/DDBJ whole genome shotgun (WGS) entry which is preliminary data.</text>
</comment>
<dbReference type="Pfam" id="PF03466">
    <property type="entry name" value="LysR_substrate"/>
    <property type="match status" value="1"/>
</dbReference>
<dbReference type="Gene3D" id="3.40.190.290">
    <property type="match status" value="1"/>
</dbReference>
<dbReference type="GO" id="GO:0000976">
    <property type="term" value="F:transcription cis-regulatory region binding"/>
    <property type="evidence" value="ECO:0007669"/>
    <property type="project" value="TreeGrafter"/>
</dbReference>
<evidence type="ECO:0000256" key="2">
    <source>
        <dbReference type="ARBA" id="ARBA00023015"/>
    </source>
</evidence>
<organism evidence="6 7">
    <name type="scientific">Azonexus fungiphilus</name>
    <dbReference type="NCBI Taxonomy" id="146940"/>
    <lineage>
        <taxon>Bacteria</taxon>
        <taxon>Pseudomonadati</taxon>
        <taxon>Pseudomonadota</taxon>
        <taxon>Betaproteobacteria</taxon>
        <taxon>Rhodocyclales</taxon>
        <taxon>Azonexaceae</taxon>
        <taxon>Azonexus</taxon>
    </lineage>
</organism>
<evidence type="ECO:0000313" key="7">
    <source>
        <dbReference type="Proteomes" id="UP000270626"/>
    </source>
</evidence>
<dbReference type="PANTHER" id="PTHR30126">
    <property type="entry name" value="HTH-TYPE TRANSCRIPTIONAL REGULATOR"/>
    <property type="match status" value="1"/>
</dbReference>
<feature type="domain" description="HTH lysR-type" evidence="5">
    <location>
        <begin position="3"/>
        <end position="60"/>
    </location>
</feature>
<accession>A0A495VN69</accession>
<dbReference type="InterPro" id="IPR036390">
    <property type="entry name" value="WH_DNA-bd_sf"/>
</dbReference>
<dbReference type="GO" id="GO:0003700">
    <property type="term" value="F:DNA-binding transcription factor activity"/>
    <property type="evidence" value="ECO:0007669"/>
    <property type="project" value="InterPro"/>
</dbReference>
<dbReference type="PROSITE" id="PS50931">
    <property type="entry name" value="HTH_LYSR"/>
    <property type="match status" value="1"/>
</dbReference>
<sequence>MKFSLRQLEVFVAIARSENVSLAAGRLALSQSAASSALVELERAYACPLFDRIGKRLHLNSSGRGLLPLAEALLGQARAVDDYLGGGRPGPLAVGATLTIGNYLATLIVVDYMRRYPDAPVSLQVANSETVVGRLLQGECDFGLVEGEVAHPELQVEPWLADELVVFCAPGHPLAGHGAVDSATLAGEPWVLREPGSGTRGQFDRSIGSRLPAFRLGLELEHTEAIKRAVESGLGLGCLSRLALREAFRRGSLVELPTPQFDLRRHFYFVSHRSRNAGLAGQLFRERCLAICAGAGRTAELVLPFIP</sequence>
<dbReference type="SUPFAM" id="SSF53850">
    <property type="entry name" value="Periplasmic binding protein-like II"/>
    <property type="match status" value="1"/>
</dbReference>
<dbReference type="CDD" id="cd08420">
    <property type="entry name" value="PBP2_CysL_like"/>
    <property type="match status" value="1"/>
</dbReference>
<evidence type="ECO:0000259" key="5">
    <source>
        <dbReference type="PROSITE" id="PS50931"/>
    </source>
</evidence>
<evidence type="ECO:0000256" key="1">
    <source>
        <dbReference type="ARBA" id="ARBA00009437"/>
    </source>
</evidence>
<dbReference type="OrthoDB" id="9808620at2"/>
<dbReference type="AlphaFoldDB" id="A0A495VN69"/>
<keyword evidence="7" id="KW-1185">Reference proteome</keyword>
<dbReference type="InterPro" id="IPR036388">
    <property type="entry name" value="WH-like_DNA-bd_sf"/>
</dbReference>
<reference evidence="6 7" key="1">
    <citation type="submission" date="2018-10" db="EMBL/GenBank/DDBJ databases">
        <title>Genomic Encyclopedia of Type Strains, Phase IV (KMG-IV): sequencing the most valuable type-strain genomes for metagenomic binning, comparative biology and taxonomic classification.</title>
        <authorList>
            <person name="Goeker M."/>
        </authorList>
    </citation>
    <scope>NUCLEOTIDE SEQUENCE [LARGE SCALE GENOMIC DNA]</scope>
    <source>
        <strain evidence="6 7">DSM 23841</strain>
    </source>
</reference>
<dbReference type="Pfam" id="PF00126">
    <property type="entry name" value="HTH_1"/>
    <property type="match status" value="1"/>
</dbReference>
<keyword evidence="2" id="KW-0805">Transcription regulation</keyword>
<evidence type="ECO:0000256" key="4">
    <source>
        <dbReference type="ARBA" id="ARBA00023163"/>
    </source>
</evidence>
<dbReference type="SUPFAM" id="SSF46785">
    <property type="entry name" value="Winged helix' DNA-binding domain"/>
    <property type="match status" value="1"/>
</dbReference>
<dbReference type="InterPro" id="IPR005119">
    <property type="entry name" value="LysR_subst-bd"/>
</dbReference>
<dbReference type="PANTHER" id="PTHR30126:SF94">
    <property type="entry name" value="LYSR FAMILY TRANSCRIPTIONAL REGULATOR"/>
    <property type="match status" value="1"/>
</dbReference>
<comment type="similarity">
    <text evidence="1">Belongs to the LysR transcriptional regulatory family.</text>
</comment>
<gene>
    <name evidence="6" type="ORF">DFR40_2691</name>
</gene>
<dbReference type="Gene3D" id="1.10.10.10">
    <property type="entry name" value="Winged helix-like DNA-binding domain superfamily/Winged helix DNA-binding domain"/>
    <property type="match status" value="1"/>
</dbReference>
<name>A0A495VN69_9RHOO</name>
<dbReference type="RefSeq" id="WP_121458983.1">
    <property type="nucleotide sequence ID" value="NZ_JAANMQ010000013.1"/>
</dbReference>
<keyword evidence="4" id="KW-0804">Transcription</keyword>
<evidence type="ECO:0000313" key="6">
    <source>
        <dbReference type="EMBL" id="RKT50756.1"/>
    </source>
</evidence>
<dbReference type="EMBL" id="RBXP01000017">
    <property type="protein sequence ID" value="RKT50756.1"/>
    <property type="molecule type" value="Genomic_DNA"/>
</dbReference>
<proteinExistence type="inferred from homology"/>
<dbReference type="InterPro" id="IPR000847">
    <property type="entry name" value="LysR_HTH_N"/>
</dbReference>
<dbReference type="Proteomes" id="UP000270626">
    <property type="component" value="Unassembled WGS sequence"/>
</dbReference>
<protein>
    <submittedName>
        <fullName evidence="6">DNA-binding transcriptional LysR family regulator</fullName>
    </submittedName>
</protein>
<evidence type="ECO:0000256" key="3">
    <source>
        <dbReference type="ARBA" id="ARBA00023125"/>
    </source>
</evidence>